<reference evidence="2 3" key="1">
    <citation type="submission" date="2017-02" db="EMBL/GenBank/DDBJ databases">
        <title>Draft genome sequence of Haemophilus paracuniculus CCUG 43573 type strain.</title>
        <authorList>
            <person name="Engstrom-Jakobsson H."/>
            <person name="Salva-Serra F."/>
            <person name="Thorell K."/>
            <person name="Gonzales-Siles L."/>
            <person name="Karlsson R."/>
            <person name="Boulund F."/>
            <person name="Engstrand L."/>
            <person name="Kristiansson E."/>
            <person name="Moore E."/>
        </authorList>
    </citation>
    <scope>NUCLEOTIDE SEQUENCE [LARGE SCALE GENOMIC DNA]</scope>
    <source>
        <strain evidence="2 3">CCUG 43573</strain>
    </source>
</reference>
<dbReference type="AlphaFoldDB" id="A0A1T0ARQ3"/>
<dbReference type="InterPro" id="IPR036762">
    <property type="entry name" value="IscX-like_sf"/>
</dbReference>
<dbReference type="PANTHER" id="PTHR37532:SF1">
    <property type="entry name" value="PROTEIN ISCX"/>
    <property type="match status" value="1"/>
</dbReference>
<keyword evidence="3" id="KW-1185">Reference proteome</keyword>
<gene>
    <name evidence="2" type="ORF">B0187_07650</name>
</gene>
<dbReference type="STRING" id="734.B0187_07650"/>
<dbReference type="OrthoDB" id="9800346at2"/>
<dbReference type="RefSeq" id="WP_078237274.1">
    <property type="nucleotide sequence ID" value="NZ_MUYA01000009.1"/>
</dbReference>
<sequence>MKWTDSQEIAWALYDRDPDLDPKTVRFTDMHQWICEMEDFNDDPEASNEHILEAILLKWLEEYE</sequence>
<evidence type="ECO:0000313" key="3">
    <source>
        <dbReference type="Proteomes" id="UP000190867"/>
    </source>
</evidence>
<comment type="caution">
    <text evidence="2">The sequence shown here is derived from an EMBL/GenBank/DDBJ whole genome shotgun (WGS) entry which is preliminary data.</text>
</comment>
<dbReference type="Gene3D" id="1.10.10.600">
    <property type="entry name" value="IscX-like"/>
    <property type="match status" value="1"/>
</dbReference>
<evidence type="ECO:0000313" key="2">
    <source>
        <dbReference type="EMBL" id="OOR98746.1"/>
    </source>
</evidence>
<comment type="function">
    <text evidence="1">May function as iron donor in the assembly of iron-sulfur clusters.</text>
</comment>
<dbReference type="GO" id="GO:0008198">
    <property type="term" value="F:ferrous iron binding"/>
    <property type="evidence" value="ECO:0007669"/>
    <property type="project" value="TreeGrafter"/>
</dbReference>
<dbReference type="Pfam" id="PF04384">
    <property type="entry name" value="Fe-S_assembly"/>
    <property type="match status" value="1"/>
</dbReference>
<dbReference type="PANTHER" id="PTHR37532">
    <property type="entry name" value="PROTEIN ISCX"/>
    <property type="match status" value="1"/>
</dbReference>
<evidence type="ECO:0000256" key="1">
    <source>
        <dbReference type="PIRNR" id="PIRNR039003"/>
    </source>
</evidence>
<organism evidence="2 3">
    <name type="scientific">Haemophilus paracuniculus</name>
    <dbReference type="NCBI Taxonomy" id="734"/>
    <lineage>
        <taxon>Bacteria</taxon>
        <taxon>Pseudomonadati</taxon>
        <taxon>Pseudomonadota</taxon>
        <taxon>Gammaproteobacteria</taxon>
        <taxon>Pasteurellales</taxon>
        <taxon>Pasteurellaceae</taxon>
        <taxon>Haemophilus</taxon>
    </lineage>
</organism>
<name>A0A1T0ARQ3_9PAST</name>
<comment type="similarity">
    <text evidence="1">Belongs to the IscX family.</text>
</comment>
<proteinExistence type="inferred from homology"/>
<dbReference type="EMBL" id="MUYA01000009">
    <property type="protein sequence ID" value="OOR98746.1"/>
    <property type="molecule type" value="Genomic_DNA"/>
</dbReference>
<dbReference type="PIRSF" id="PIRSF039003">
    <property type="entry name" value="IscX"/>
    <property type="match status" value="1"/>
</dbReference>
<dbReference type="SUPFAM" id="SSF140319">
    <property type="entry name" value="IscX-like"/>
    <property type="match status" value="1"/>
</dbReference>
<dbReference type="GO" id="GO:0005829">
    <property type="term" value="C:cytosol"/>
    <property type="evidence" value="ECO:0007669"/>
    <property type="project" value="TreeGrafter"/>
</dbReference>
<dbReference type="GO" id="GO:0016226">
    <property type="term" value="P:iron-sulfur cluster assembly"/>
    <property type="evidence" value="ECO:0007669"/>
    <property type="project" value="UniProtKB-UniRule"/>
</dbReference>
<protein>
    <recommendedName>
        <fullName evidence="1">Protein IscX</fullName>
    </recommendedName>
</protein>
<accession>A0A1T0ARQ3</accession>
<dbReference type="FunFam" id="1.10.10.600:FF:000001">
    <property type="entry name" value="Fe-S assembly protein IscX"/>
    <property type="match status" value="1"/>
</dbReference>
<dbReference type="Proteomes" id="UP000190867">
    <property type="component" value="Unassembled WGS sequence"/>
</dbReference>
<dbReference type="NCBIfam" id="TIGR03412">
    <property type="entry name" value="iscX_yfhJ"/>
    <property type="match status" value="1"/>
</dbReference>
<dbReference type="InterPro" id="IPR007479">
    <property type="entry name" value="ISC_FeS_clus_asmbl_IscsX"/>
</dbReference>